<proteinExistence type="inferred from homology"/>
<evidence type="ECO:0000256" key="3">
    <source>
        <dbReference type="ARBA" id="ARBA00022452"/>
    </source>
</evidence>
<dbReference type="Gene3D" id="2.170.130.10">
    <property type="entry name" value="TonB-dependent receptor, plug domain"/>
    <property type="match status" value="1"/>
</dbReference>
<dbReference type="InterPro" id="IPR012910">
    <property type="entry name" value="Plug_dom"/>
</dbReference>
<dbReference type="InterPro" id="IPR008969">
    <property type="entry name" value="CarboxyPept-like_regulatory"/>
</dbReference>
<evidence type="ECO:0000256" key="7">
    <source>
        <dbReference type="PROSITE-ProRule" id="PRU01360"/>
    </source>
</evidence>
<accession>A0A1S1YSE7</accession>
<evidence type="ECO:0000259" key="8">
    <source>
        <dbReference type="Pfam" id="PF07715"/>
    </source>
</evidence>
<evidence type="ECO:0000256" key="6">
    <source>
        <dbReference type="ARBA" id="ARBA00023237"/>
    </source>
</evidence>
<dbReference type="PROSITE" id="PS52016">
    <property type="entry name" value="TONB_DEPENDENT_REC_3"/>
    <property type="match status" value="1"/>
</dbReference>
<dbReference type="InterPro" id="IPR037066">
    <property type="entry name" value="Plug_dom_sf"/>
</dbReference>
<comment type="caution">
    <text evidence="9">The sequence shown here is derived from an EMBL/GenBank/DDBJ whole genome shotgun (WGS) entry which is preliminary data.</text>
</comment>
<dbReference type="AlphaFoldDB" id="A0A1S1YSE7"/>
<protein>
    <recommendedName>
        <fullName evidence="8">TonB-dependent receptor plug domain-containing protein</fullName>
    </recommendedName>
</protein>
<name>A0A1S1YSE7_FLAPC</name>
<dbReference type="Pfam" id="PF13715">
    <property type="entry name" value="CarbopepD_reg_2"/>
    <property type="match status" value="1"/>
</dbReference>
<dbReference type="InterPro" id="IPR039426">
    <property type="entry name" value="TonB-dep_rcpt-like"/>
</dbReference>
<keyword evidence="4 7" id="KW-0812">Transmembrane</keyword>
<evidence type="ECO:0000256" key="5">
    <source>
        <dbReference type="ARBA" id="ARBA00023136"/>
    </source>
</evidence>
<feature type="domain" description="TonB-dependent receptor plug" evidence="8">
    <location>
        <begin position="126"/>
        <end position="235"/>
    </location>
</feature>
<evidence type="ECO:0000256" key="1">
    <source>
        <dbReference type="ARBA" id="ARBA00004571"/>
    </source>
</evidence>
<keyword evidence="5 7" id="KW-0472">Membrane</keyword>
<dbReference type="InterPro" id="IPR023997">
    <property type="entry name" value="TonB-dep_OMP_SusC/RagA_CS"/>
</dbReference>
<keyword evidence="6 7" id="KW-0998">Cell outer membrane</keyword>
<dbReference type="NCBIfam" id="TIGR04057">
    <property type="entry name" value="SusC_RagA_signa"/>
    <property type="match status" value="1"/>
</dbReference>
<dbReference type="SUPFAM" id="SSF56935">
    <property type="entry name" value="Porins"/>
    <property type="match status" value="1"/>
</dbReference>
<evidence type="ECO:0000313" key="10">
    <source>
        <dbReference type="Proteomes" id="UP000179797"/>
    </source>
</evidence>
<evidence type="ECO:0000256" key="4">
    <source>
        <dbReference type="ARBA" id="ARBA00022692"/>
    </source>
</evidence>
<sequence>MIMNFTKNTKKPNFLLFYLIFFILFILGYEVQAQTVHLKGKVIGSDDNLPLPGVNVLIQGSTSGTITNFDGDYQLMVEKGDVLEFRFIGMESKVVAIKDQTRLDVMLSSSVQLLDELVKIGYGEQKKKEISGAVSHVKSDVIETFTTGDFGDALQGQIAGVNVSNNGAPGENSVIQIRGVSTVSDMAGATEPLYVVDGIPQNENPRLAPSEIETLDILKDLASCAIYGTRGANGVILITTKKGNKGKLNLSINGTYGIKNITSDIPLMNTNEQIYFDIVKQRNMNGNHDGEMILPIGQRPEWFNNETDLSKIILLDNQPTQNYNLSVSGGSDGLTYNLTGGIYDDRGSVYNSGFSRKNARAGVRYKQGKWDINSSLAISSETTTRANPYLLLQMIRYKPYQPEVDPNKDEPVFSPGIGHSPESSIANQVVTTMRREDKLYRDRLQGNISIGYELTKNLRFRGNIGANSINDFRIQFNPFIPTYDSQGQLLSNNANSFVENSSGRRTGTSFDGRLTYSKKLGDHKFSAMLGASNEIYTNESFTARKYGIVDNSIRVLNGATLDAAATSGYNYTYKVIGTLGRIMYDYKGKYMFSMSGNYNGNSKFSKDNKWKFFPSVSGAWNVADEGFWKGIRDVANSFKIRASHGQVGGQSFLPYTDEVTIQHGLDYPFGGAGNQALYYGAGQVRYANTEVQWETSIQNNFGIDVGFLDNKFTLVADVYHTEKADMLFPIQLPPSVGTGSGSNSKLTMNMGNMVNKGLEIALGYKGGTTKFNWSVNGTFTKNINEITNMNTDEIIYTSDNGLISGAEASSKVTVFAEGYEAGAFFLYKTDGIVKTTEQLEEFRKIKPDAQMGDLIYVDTNGDGEITDSDRVYSGSGFSDWEAGLIVNLNWKGFDFMMHWYAAIGHQVMNGSNAQAYSEGRHKNQVSTWSEANPSSDIPAYRGGMKENDNFKAYTDLWLEDGSFIRLKNIQIGYTLPKNVLKKVGATNIRVFVSAQNPLTLTRYTGYDPEVAGNGVSSRGLDKGNYPISAMYLTGFKLNF</sequence>
<dbReference type="NCBIfam" id="TIGR04056">
    <property type="entry name" value="OMP_RagA_SusC"/>
    <property type="match status" value="1"/>
</dbReference>
<keyword evidence="3 7" id="KW-1134">Transmembrane beta strand</keyword>
<comment type="similarity">
    <text evidence="7">Belongs to the TonB-dependent receptor family.</text>
</comment>
<dbReference type="Gene3D" id="2.40.170.20">
    <property type="entry name" value="TonB-dependent receptor, beta-barrel domain"/>
    <property type="match status" value="1"/>
</dbReference>
<dbReference type="STRING" id="915059.NH26_20285"/>
<reference evidence="9 10" key="1">
    <citation type="journal article" date="2012" name="Int. J. Syst. Evol. Microbiol.">
        <title>Flammeovirga pacifica sp. nov., isolated from deep-sea sediment.</title>
        <authorList>
            <person name="Xu H."/>
            <person name="Fu Y."/>
            <person name="Yang N."/>
            <person name="Ding Z."/>
            <person name="Lai Q."/>
            <person name="Zeng R."/>
        </authorList>
    </citation>
    <scope>NUCLEOTIDE SEQUENCE [LARGE SCALE GENOMIC DNA]</scope>
    <source>
        <strain evidence="10">DSM 24597 / LMG 26175 / WPAGA1</strain>
    </source>
</reference>
<keyword evidence="2 7" id="KW-0813">Transport</keyword>
<evidence type="ECO:0000313" key="9">
    <source>
        <dbReference type="EMBL" id="OHX63951.1"/>
    </source>
</evidence>
<dbReference type="GO" id="GO:0009279">
    <property type="term" value="C:cell outer membrane"/>
    <property type="evidence" value="ECO:0007669"/>
    <property type="project" value="UniProtKB-SubCell"/>
</dbReference>
<dbReference type="Proteomes" id="UP000179797">
    <property type="component" value="Unassembled WGS sequence"/>
</dbReference>
<comment type="subcellular location">
    <subcellularLocation>
        <location evidence="1 7">Cell outer membrane</location>
        <topology evidence="1 7">Multi-pass membrane protein</topology>
    </subcellularLocation>
</comment>
<gene>
    <name evidence="9" type="ORF">NH26_20285</name>
</gene>
<dbReference type="InterPro" id="IPR036942">
    <property type="entry name" value="Beta-barrel_TonB_sf"/>
</dbReference>
<dbReference type="EMBL" id="JRYR02000002">
    <property type="protein sequence ID" value="OHX63951.1"/>
    <property type="molecule type" value="Genomic_DNA"/>
</dbReference>
<evidence type="ECO:0000256" key="2">
    <source>
        <dbReference type="ARBA" id="ARBA00022448"/>
    </source>
</evidence>
<keyword evidence="10" id="KW-1185">Reference proteome</keyword>
<dbReference type="SUPFAM" id="SSF49464">
    <property type="entry name" value="Carboxypeptidase regulatory domain-like"/>
    <property type="match status" value="1"/>
</dbReference>
<dbReference type="InterPro" id="IPR023996">
    <property type="entry name" value="TonB-dep_OMP_SusC/RagA"/>
</dbReference>
<organism evidence="9 10">
    <name type="scientific">Flammeovirga pacifica</name>
    <dbReference type="NCBI Taxonomy" id="915059"/>
    <lineage>
        <taxon>Bacteria</taxon>
        <taxon>Pseudomonadati</taxon>
        <taxon>Bacteroidota</taxon>
        <taxon>Cytophagia</taxon>
        <taxon>Cytophagales</taxon>
        <taxon>Flammeovirgaceae</taxon>
        <taxon>Flammeovirga</taxon>
    </lineage>
</organism>
<dbReference type="Pfam" id="PF07715">
    <property type="entry name" value="Plug"/>
    <property type="match status" value="1"/>
</dbReference>